<dbReference type="VEuPathDB" id="FungiDB:TERG_04479"/>
<dbReference type="SUPFAM" id="SSF53474">
    <property type="entry name" value="alpha/beta-Hydrolases"/>
    <property type="match status" value="1"/>
</dbReference>
<name>F2SNG9_TRIRC</name>
<evidence type="ECO:0000256" key="1">
    <source>
        <dbReference type="ARBA" id="ARBA00008645"/>
    </source>
</evidence>
<feature type="domain" description="AB hydrolase-1" evidence="3">
    <location>
        <begin position="12"/>
        <end position="69"/>
    </location>
</feature>
<dbReference type="STRING" id="559305.F2SNG9"/>
<evidence type="ECO:0000259" key="3">
    <source>
        <dbReference type="Pfam" id="PF00561"/>
    </source>
</evidence>
<dbReference type="GO" id="GO:0005739">
    <property type="term" value="C:mitochondrion"/>
    <property type="evidence" value="ECO:0007669"/>
    <property type="project" value="TreeGrafter"/>
</dbReference>
<dbReference type="RefSeq" id="XP_047604242.1">
    <property type="nucleotide sequence ID" value="XM_047748265.1"/>
</dbReference>
<dbReference type="Proteomes" id="UP000008864">
    <property type="component" value="Unassembled WGS sequence"/>
</dbReference>
<keyword evidence="2" id="KW-0378">Hydrolase</keyword>
<organism evidence="4 5">
    <name type="scientific">Trichophyton rubrum (strain ATCC MYA-4607 / CBS 118892)</name>
    <name type="common">Athlete's foot fungus</name>
    <dbReference type="NCBI Taxonomy" id="559305"/>
    <lineage>
        <taxon>Eukaryota</taxon>
        <taxon>Fungi</taxon>
        <taxon>Dikarya</taxon>
        <taxon>Ascomycota</taxon>
        <taxon>Pezizomycotina</taxon>
        <taxon>Eurotiomycetes</taxon>
        <taxon>Eurotiomycetidae</taxon>
        <taxon>Onygenales</taxon>
        <taxon>Arthrodermataceae</taxon>
        <taxon>Trichophyton</taxon>
    </lineage>
</organism>
<dbReference type="OrthoDB" id="8119704at2759"/>
<evidence type="ECO:0000313" key="4">
    <source>
        <dbReference type="EMBL" id="EGD88230.2"/>
    </source>
</evidence>
<gene>
    <name evidence="4" type="ORF">TERG_04479</name>
</gene>
<dbReference type="GeneID" id="10379858"/>
<protein>
    <recommendedName>
        <fullName evidence="3">AB hydrolase-1 domain-containing protein</fullName>
    </recommendedName>
</protein>
<evidence type="ECO:0000256" key="2">
    <source>
        <dbReference type="ARBA" id="ARBA00022801"/>
    </source>
</evidence>
<dbReference type="InterPro" id="IPR029058">
    <property type="entry name" value="AB_hydrolase_fold"/>
</dbReference>
<evidence type="ECO:0000313" key="5">
    <source>
        <dbReference type="Proteomes" id="UP000008864"/>
    </source>
</evidence>
<keyword evidence="5" id="KW-1185">Reference proteome</keyword>
<dbReference type="HOGENOM" id="CLU_2251977_0_0_1"/>
<dbReference type="InParanoid" id="F2SNG9"/>
<dbReference type="PANTHER" id="PTHR46118">
    <property type="entry name" value="PROTEIN ABHD11"/>
    <property type="match status" value="1"/>
</dbReference>
<dbReference type="Pfam" id="PF00561">
    <property type="entry name" value="Abhydrolase_1"/>
    <property type="match status" value="1"/>
</dbReference>
<dbReference type="Gene3D" id="3.40.50.1820">
    <property type="entry name" value="alpha/beta hydrolase"/>
    <property type="match status" value="1"/>
</dbReference>
<dbReference type="GO" id="GO:0052689">
    <property type="term" value="F:carboxylic ester hydrolase activity"/>
    <property type="evidence" value="ECO:0007669"/>
    <property type="project" value="TreeGrafter"/>
</dbReference>
<proteinExistence type="inferred from homology"/>
<sequence length="104" mass="11710">MLHLYTDAIRTWHRVLASQLGTTVYAIDLRNHGDSPHVPEHNYDVMADDVENFIKNRNLKKPVLLGHSMLVLKCIIAPDGTTNLLITALGEPKQQCILLSVLRI</sequence>
<reference evidence="5" key="1">
    <citation type="journal article" date="2012" name="MBio">
        <title>Comparative genome analysis of Trichophyton rubrum and related dermatophytes reveals candidate genes involved in infection.</title>
        <authorList>
            <person name="Martinez D.A."/>
            <person name="Oliver B.G."/>
            <person name="Graeser Y."/>
            <person name="Goldberg J.M."/>
            <person name="Li W."/>
            <person name="Martinez-Rossi N.M."/>
            <person name="Monod M."/>
            <person name="Shelest E."/>
            <person name="Barton R.C."/>
            <person name="Birch E."/>
            <person name="Brakhage A.A."/>
            <person name="Chen Z."/>
            <person name="Gurr S.J."/>
            <person name="Heiman D."/>
            <person name="Heitman J."/>
            <person name="Kosti I."/>
            <person name="Rossi A."/>
            <person name="Saif S."/>
            <person name="Samalova M."/>
            <person name="Saunders C.W."/>
            <person name="Shea T."/>
            <person name="Summerbell R.C."/>
            <person name="Xu J."/>
            <person name="Young S."/>
            <person name="Zeng Q."/>
            <person name="Birren B.W."/>
            <person name="Cuomo C.A."/>
            <person name="White T.C."/>
        </authorList>
    </citation>
    <scope>NUCLEOTIDE SEQUENCE [LARGE SCALE GENOMIC DNA]</scope>
    <source>
        <strain evidence="5">ATCC MYA-4607 / CBS 118892</strain>
    </source>
</reference>
<dbReference type="EMBL" id="GG700651">
    <property type="protein sequence ID" value="EGD88230.2"/>
    <property type="molecule type" value="Genomic_DNA"/>
</dbReference>
<comment type="similarity">
    <text evidence="1">Belongs to the AB hydrolase superfamily.</text>
</comment>
<dbReference type="AlphaFoldDB" id="F2SNG9"/>
<dbReference type="eggNOG" id="KOG2382">
    <property type="taxonomic scope" value="Eukaryota"/>
</dbReference>
<dbReference type="PANTHER" id="PTHR46118:SF4">
    <property type="entry name" value="PROTEIN ABHD11"/>
    <property type="match status" value="1"/>
</dbReference>
<accession>F2SNG9</accession>
<dbReference type="InterPro" id="IPR000073">
    <property type="entry name" value="AB_hydrolase_1"/>
</dbReference>